<keyword evidence="7" id="KW-1185">Reference proteome</keyword>
<accession>A0A1H7VG00</accession>
<dbReference type="EMBL" id="JASAYT010000032">
    <property type="protein sequence ID" value="MDP8175607.1"/>
    <property type="molecule type" value="Genomic_DNA"/>
</dbReference>
<dbReference type="STRING" id="97481.SAMN05444853_104111"/>
<dbReference type="AlphaFoldDB" id="A0A1H7VG00"/>
<evidence type="ECO:0000313" key="2">
    <source>
        <dbReference type="EMBL" id="MDP8085222.1"/>
    </source>
</evidence>
<organism evidence="5 6">
    <name type="scientific">Phocoenobacter skyensis</name>
    <dbReference type="NCBI Taxonomy" id="97481"/>
    <lineage>
        <taxon>Bacteria</taxon>
        <taxon>Pseudomonadati</taxon>
        <taxon>Pseudomonadota</taxon>
        <taxon>Gammaproteobacteria</taxon>
        <taxon>Pasteurellales</taxon>
        <taxon>Pasteurellaceae</taxon>
        <taxon>Phocoenobacter</taxon>
    </lineage>
</organism>
<sequence>MKILKKCLSALLVVIPVLAVADTGEMMDKVTGIMLDKGLSETSFKRHSRLKKGKTKTFTFHTVEDQEYVLVGLCDRDCDDLDLRVKHPTTGKTLYKDIDSSDKAIIKLPALRDKYKVEVKMVKCSDSSGCYLRVNAFKL</sequence>
<reference evidence="5" key="1">
    <citation type="submission" date="2016-10" db="EMBL/GenBank/DDBJ databases">
        <authorList>
            <person name="de Groot N.N."/>
        </authorList>
    </citation>
    <scope>NUCLEOTIDE SEQUENCE [LARGE SCALE GENOMIC DNA]</scope>
    <source>
        <strain evidence="5">DSM 24204</strain>
    </source>
</reference>
<evidence type="ECO:0000313" key="7">
    <source>
        <dbReference type="Proteomes" id="UP001224812"/>
    </source>
</evidence>
<proteinExistence type="predicted"/>
<evidence type="ECO:0000313" key="4">
    <source>
        <dbReference type="EMBL" id="MDP8175607.1"/>
    </source>
</evidence>
<keyword evidence="1" id="KW-0732">Signal</keyword>
<dbReference type="EMBL" id="FOBN01000004">
    <property type="protein sequence ID" value="SEM07984.1"/>
    <property type="molecule type" value="Genomic_DNA"/>
</dbReference>
<evidence type="ECO:0000313" key="6">
    <source>
        <dbReference type="Proteomes" id="UP000198883"/>
    </source>
</evidence>
<dbReference type="Proteomes" id="UP001236239">
    <property type="component" value="Unassembled WGS sequence"/>
</dbReference>
<feature type="signal peptide" evidence="1">
    <location>
        <begin position="1"/>
        <end position="21"/>
    </location>
</feature>
<dbReference type="Proteomes" id="UP001231736">
    <property type="component" value="Unassembled WGS sequence"/>
</dbReference>
<dbReference type="GeneID" id="83545419"/>
<dbReference type="EMBL" id="JASAYQ010000016">
    <property type="protein sequence ID" value="MDP8173445.1"/>
    <property type="molecule type" value="Genomic_DNA"/>
</dbReference>
<protein>
    <submittedName>
        <fullName evidence="5">Uncharacterized protein</fullName>
    </submittedName>
</protein>
<feature type="chain" id="PRO_5044559043" evidence="1">
    <location>
        <begin position="22"/>
        <end position="139"/>
    </location>
</feature>
<dbReference type="RefSeq" id="WP_090920783.1">
    <property type="nucleotide sequence ID" value="NZ_CP016180.1"/>
</dbReference>
<gene>
    <name evidence="2" type="ORF">QJT92_04680</name>
    <name evidence="3" type="ORF">QJU93_08770</name>
    <name evidence="4" type="ORF">QJU97_09110</name>
    <name evidence="5" type="ORF">SAMN05444853_104111</name>
</gene>
<name>A0A1H7VG00_9PAST</name>
<evidence type="ECO:0000256" key="1">
    <source>
        <dbReference type="SAM" id="SignalP"/>
    </source>
</evidence>
<dbReference type="EMBL" id="JASAVS010000008">
    <property type="protein sequence ID" value="MDP8085222.1"/>
    <property type="molecule type" value="Genomic_DNA"/>
</dbReference>
<reference evidence="2 7" key="3">
    <citation type="journal article" date="2023" name="Front. Microbiol.">
        <title>Phylogeography and host specificity of Pasteurellaceae pathogenic to sea-farmed fish in the north-east Atlantic.</title>
        <authorList>
            <person name="Gulla S."/>
            <person name="Colquhoun D.J."/>
            <person name="Olsen A.B."/>
            <person name="Spilsberg B."/>
            <person name="Lagesen K."/>
            <person name="Aakesson C.P."/>
            <person name="Strom S."/>
            <person name="Manji F."/>
            <person name="Birkbeck T.H."/>
            <person name="Nilsen H.K."/>
        </authorList>
    </citation>
    <scope>NUCLEOTIDE SEQUENCE [LARGE SCALE GENOMIC DNA]</scope>
    <source>
        <strain evidence="2 7">VIO11850</strain>
    </source>
</reference>
<dbReference type="Proteomes" id="UP000198883">
    <property type="component" value="Unassembled WGS sequence"/>
</dbReference>
<reference evidence="6" key="2">
    <citation type="submission" date="2016-10" db="EMBL/GenBank/DDBJ databases">
        <authorList>
            <person name="Varghese N."/>
            <person name="Submissions S."/>
        </authorList>
    </citation>
    <scope>NUCLEOTIDE SEQUENCE [LARGE SCALE GENOMIC DNA]</scope>
    <source>
        <strain evidence="6">DSM 24204</strain>
    </source>
</reference>
<reference evidence="3" key="4">
    <citation type="journal article" date="2023" name="Front. Microbiol.">
        <title>Phylogeography and host specificity of Pasteurellaceae pathogenic to sea-farmed fish in the north-east Atlantic.</title>
        <authorList>
            <person name="Gulla S."/>
            <person name="Colquhoun D.J."/>
            <person name="Olsen A.B."/>
            <person name="Spilsberg B."/>
            <person name="Lagesen K."/>
            <person name="Aakesson C.P."/>
            <person name="Strom S."/>
            <person name="Manji F."/>
            <person name="Birkbeck T.H."/>
            <person name="Nilsen H.K."/>
        </authorList>
    </citation>
    <scope>NUCLEOTIDE SEQUENCE</scope>
    <source>
        <strain evidence="4">98B1</strain>
        <strain evidence="3">TW16_20</strain>
    </source>
</reference>
<evidence type="ECO:0000313" key="3">
    <source>
        <dbReference type="EMBL" id="MDP8173445.1"/>
    </source>
</evidence>
<evidence type="ECO:0000313" key="5">
    <source>
        <dbReference type="EMBL" id="SEM07984.1"/>
    </source>
</evidence>
<dbReference type="Proteomes" id="UP001224812">
    <property type="component" value="Unassembled WGS sequence"/>
</dbReference>